<evidence type="ECO:0000313" key="3">
    <source>
        <dbReference type="EMBL" id="RYB04434.1"/>
    </source>
</evidence>
<name>A0A4Q2RE98_9HYPH</name>
<sequence length="309" mass="33728">MIFVHGWPSIGLMWRAQMDAFAADGWRCIAPDLRGFGGSSAPAAVDAYTVEEAVADMAELHDHLGGEPAVWVGHDWGCCVVGALAAHHSGRSRGVVLTSLAYQPEGHALRTLVPLIDRRLYGADDYPDGQWDYYRHYTTHFETAVADLDADRAASLKSIFRRGDPAAVGTVSPLALVTRNGGRFGAAHRAPPTRPDPALWPPTDFGMLVRAFESHGFRPPCAWYLNDDAALAYARTAPHAGRLSSPVLFIDGDFDQVCTIAGNRQGDPMRAACPDLTVTRMLAGHWLPLERKAEHIGAVRDWLRNKGLR</sequence>
<evidence type="ECO:0000313" key="4">
    <source>
        <dbReference type="Proteomes" id="UP000289411"/>
    </source>
</evidence>
<protein>
    <submittedName>
        <fullName evidence="3">Alpha/beta hydrolase</fullName>
    </submittedName>
</protein>
<reference evidence="3 4" key="2">
    <citation type="submission" date="2019-02" db="EMBL/GenBank/DDBJ databases">
        <title>'Lichenibacterium ramalinii' gen. nov. sp. nov., 'Lichenibacterium minor' gen. nov. sp. nov.</title>
        <authorList>
            <person name="Pankratov T."/>
        </authorList>
    </citation>
    <scope>NUCLEOTIDE SEQUENCE [LARGE SCALE GENOMIC DNA]</scope>
    <source>
        <strain evidence="3 4">RmlP001</strain>
    </source>
</reference>
<evidence type="ECO:0000256" key="1">
    <source>
        <dbReference type="ARBA" id="ARBA00022801"/>
    </source>
</evidence>
<dbReference type="Pfam" id="PF00561">
    <property type="entry name" value="Abhydrolase_1"/>
    <property type="match status" value="1"/>
</dbReference>
<reference evidence="3 4" key="1">
    <citation type="submission" date="2018-09" db="EMBL/GenBank/DDBJ databases">
        <authorList>
            <person name="Grouzdev D.S."/>
            <person name="Krutkina M.S."/>
        </authorList>
    </citation>
    <scope>NUCLEOTIDE SEQUENCE [LARGE SCALE GENOMIC DNA]</scope>
    <source>
        <strain evidence="3 4">RmlP001</strain>
    </source>
</reference>
<evidence type="ECO:0000259" key="2">
    <source>
        <dbReference type="Pfam" id="PF00561"/>
    </source>
</evidence>
<dbReference type="PRINTS" id="PR00412">
    <property type="entry name" value="EPOXHYDRLASE"/>
</dbReference>
<dbReference type="Proteomes" id="UP000289411">
    <property type="component" value="Unassembled WGS sequence"/>
</dbReference>
<dbReference type="PANTHER" id="PTHR43329">
    <property type="entry name" value="EPOXIDE HYDROLASE"/>
    <property type="match status" value="1"/>
</dbReference>
<feature type="domain" description="AB hydrolase-1" evidence="2">
    <location>
        <begin position="1"/>
        <end position="290"/>
    </location>
</feature>
<keyword evidence="1 3" id="KW-0378">Hydrolase</keyword>
<dbReference type="Gene3D" id="3.40.50.1820">
    <property type="entry name" value="alpha/beta hydrolase"/>
    <property type="match status" value="1"/>
</dbReference>
<keyword evidence="4" id="KW-1185">Reference proteome</keyword>
<dbReference type="AlphaFoldDB" id="A0A4Q2RE98"/>
<gene>
    <name evidence="3" type="ORF">D3272_13420</name>
</gene>
<accession>A0A4Q2RE98</accession>
<dbReference type="SUPFAM" id="SSF53474">
    <property type="entry name" value="alpha/beta-Hydrolases"/>
    <property type="match status" value="1"/>
</dbReference>
<proteinExistence type="predicted"/>
<organism evidence="3 4">
    <name type="scientific">Lichenibacterium ramalinae</name>
    <dbReference type="NCBI Taxonomy" id="2316527"/>
    <lineage>
        <taxon>Bacteria</taxon>
        <taxon>Pseudomonadati</taxon>
        <taxon>Pseudomonadota</taxon>
        <taxon>Alphaproteobacteria</taxon>
        <taxon>Hyphomicrobiales</taxon>
        <taxon>Lichenihabitantaceae</taxon>
        <taxon>Lichenibacterium</taxon>
    </lineage>
</organism>
<dbReference type="InterPro" id="IPR000073">
    <property type="entry name" value="AB_hydrolase_1"/>
</dbReference>
<dbReference type="OrthoDB" id="9812774at2"/>
<dbReference type="InterPro" id="IPR029058">
    <property type="entry name" value="AB_hydrolase_fold"/>
</dbReference>
<dbReference type="EMBL" id="QYBC01000010">
    <property type="protein sequence ID" value="RYB04434.1"/>
    <property type="molecule type" value="Genomic_DNA"/>
</dbReference>
<dbReference type="InterPro" id="IPR000639">
    <property type="entry name" value="Epox_hydrolase-like"/>
</dbReference>
<comment type="caution">
    <text evidence="3">The sequence shown here is derived from an EMBL/GenBank/DDBJ whole genome shotgun (WGS) entry which is preliminary data.</text>
</comment>
<dbReference type="GO" id="GO:0016787">
    <property type="term" value="F:hydrolase activity"/>
    <property type="evidence" value="ECO:0007669"/>
    <property type="project" value="UniProtKB-KW"/>
</dbReference>